<dbReference type="InterPro" id="IPR036390">
    <property type="entry name" value="WH_DNA-bd_sf"/>
</dbReference>
<dbReference type="GO" id="GO:0003700">
    <property type="term" value="F:DNA-binding transcription factor activity"/>
    <property type="evidence" value="ECO:0007669"/>
    <property type="project" value="InterPro"/>
</dbReference>
<evidence type="ECO:0000256" key="2">
    <source>
        <dbReference type="ARBA" id="ARBA00023125"/>
    </source>
</evidence>
<dbReference type="PANTHER" id="PTHR33154:SF18">
    <property type="entry name" value="ARSENICAL RESISTANCE OPERON REPRESSOR"/>
    <property type="match status" value="1"/>
</dbReference>
<sequence>MYHTRVISVQDDVLRVLAEPLRARIVESLAEERLCTCHLVELTGATQTNISNHLRVLREAGLVEAEPRGRFTYYRLVPEVLERAAASLAAVADRARSGEQTRRAC</sequence>
<evidence type="ECO:0000259" key="4">
    <source>
        <dbReference type="PROSITE" id="PS50987"/>
    </source>
</evidence>
<proteinExistence type="predicted"/>
<dbReference type="PANTHER" id="PTHR33154">
    <property type="entry name" value="TRANSCRIPTIONAL REGULATOR, ARSR FAMILY"/>
    <property type="match status" value="1"/>
</dbReference>
<dbReference type="InterPro" id="IPR001845">
    <property type="entry name" value="HTH_ArsR_DNA-bd_dom"/>
</dbReference>
<organism evidence="5 6">
    <name type="scientific">Saccharothrix algeriensis</name>
    <dbReference type="NCBI Taxonomy" id="173560"/>
    <lineage>
        <taxon>Bacteria</taxon>
        <taxon>Bacillati</taxon>
        <taxon>Actinomycetota</taxon>
        <taxon>Actinomycetes</taxon>
        <taxon>Pseudonocardiales</taxon>
        <taxon>Pseudonocardiaceae</taxon>
        <taxon>Saccharothrix</taxon>
    </lineage>
</organism>
<dbReference type="Pfam" id="PF01022">
    <property type="entry name" value="HTH_5"/>
    <property type="match status" value="1"/>
</dbReference>
<dbReference type="InterPro" id="IPR036388">
    <property type="entry name" value="WH-like_DNA-bd_sf"/>
</dbReference>
<keyword evidence="2" id="KW-0238">DNA-binding</keyword>
<evidence type="ECO:0000313" key="6">
    <source>
        <dbReference type="Proteomes" id="UP000671828"/>
    </source>
</evidence>
<dbReference type="NCBIfam" id="NF033788">
    <property type="entry name" value="HTH_metalloreg"/>
    <property type="match status" value="1"/>
</dbReference>
<dbReference type="SUPFAM" id="SSF46785">
    <property type="entry name" value="Winged helix' DNA-binding domain"/>
    <property type="match status" value="1"/>
</dbReference>
<gene>
    <name evidence="5" type="ORF">J7S33_30540</name>
</gene>
<evidence type="ECO:0000256" key="3">
    <source>
        <dbReference type="ARBA" id="ARBA00023163"/>
    </source>
</evidence>
<protein>
    <submittedName>
        <fullName evidence="5">Helix-turn-helix transcriptional regulator</fullName>
    </submittedName>
</protein>
<dbReference type="EMBL" id="CP072788">
    <property type="protein sequence ID" value="QTR06491.1"/>
    <property type="molecule type" value="Genomic_DNA"/>
</dbReference>
<dbReference type="Gene3D" id="1.10.10.10">
    <property type="entry name" value="Winged helix-like DNA-binding domain superfamily/Winged helix DNA-binding domain"/>
    <property type="match status" value="1"/>
</dbReference>
<evidence type="ECO:0000313" key="5">
    <source>
        <dbReference type="EMBL" id="QTR06491.1"/>
    </source>
</evidence>
<dbReference type="InterPro" id="IPR051081">
    <property type="entry name" value="HTH_MetalResp_TranReg"/>
</dbReference>
<dbReference type="AlphaFoldDB" id="A0A8T8I756"/>
<name>A0A8T8I756_9PSEU</name>
<dbReference type="InterPro" id="IPR011991">
    <property type="entry name" value="ArsR-like_HTH"/>
</dbReference>
<dbReference type="SMART" id="SM00418">
    <property type="entry name" value="HTH_ARSR"/>
    <property type="match status" value="1"/>
</dbReference>
<dbReference type="GO" id="GO:0003677">
    <property type="term" value="F:DNA binding"/>
    <property type="evidence" value="ECO:0007669"/>
    <property type="project" value="UniProtKB-KW"/>
</dbReference>
<reference evidence="5" key="1">
    <citation type="submission" date="2021-04" db="EMBL/GenBank/DDBJ databases">
        <title>Saccharothrix algeriensis WGS.</title>
        <authorList>
            <person name="Stuskova K."/>
            <person name="Hakalova E."/>
            <person name="Tebbal A.B."/>
            <person name="Eichmeier A."/>
        </authorList>
    </citation>
    <scope>NUCLEOTIDE SEQUENCE</scope>
    <source>
        <strain evidence="5">NRRL B-24137</strain>
    </source>
</reference>
<feature type="domain" description="HTH arsR-type" evidence="4">
    <location>
        <begin position="2"/>
        <end position="96"/>
    </location>
</feature>
<dbReference type="PRINTS" id="PR00778">
    <property type="entry name" value="HTHARSR"/>
</dbReference>
<accession>A0A8T8I756</accession>
<dbReference type="PROSITE" id="PS50987">
    <property type="entry name" value="HTH_ARSR_2"/>
    <property type="match status" value="1"/>
</dbReference>
<keyword evidence="3" id="KW-0804">Transcription</keyword>
<evidence type="ECO:0000256" key="1">
    <source>
        <dbReference type="ARBA" id="ARBA00023015"/>
    </source>
</evidence>
<dbReference type="Proteomes" id="UP000671828">
    <property type="component" value="Chromosome"/>
</dbReference>
<dbReference type="CDD" id="cd00090">
    <property type="entry name" value="HTH_ARSR"/>
    <property type="match status" value="1"/>
</dbReference>
<keyword evidence="1" id="KW-0805">Transcription regulation</keyword>